<gene>
    <name evidence="1" type="ORF">BDN71DRAFT_753875</name>
</gene>
<organism evidence="1 2">
    <name type="scientific">Pleurotus eryngii</name>
    <name type="common">Boletus of the steppes</name>
    <dbReference type="NCBI Taxonomy" id="5323"/>
    <lineage>
        <taxon>Eukaryota</taxon>
        <taxon>Fungi</taxon>
        <taxon>Dikarya</taxon>
        <taxon>Basidiomycota</taxon>
        <taxon>Agaricomycotina</taxon>
        <taxon>Agaricomycetes</taxon>
        <taxon>Agaricomycetidae</taxon>
        <taxon>Agaricales</taxon>
        <taxon>Pleurotineae</taxon>
        <taxon>Pleurotaceae</taxon>
        <taxon>Pleurotus</taxon>
    </lineage>
</organism>
<dbReference type="Proteomes" id="UP000807025">
    <property type="component" value="Unassembled WGS sequence"/>
</dbReference>
<evidence type="ECO:0000313" key="1">
    <source>
        <dbReference type="EMBL" id="KAF9496459.1"/>
    </source>
</evidence>
<keyword evidence="2" id="KW-1185">Reference proteome</keyword>
<protein>
    <submittedName>
        <fullName evidence="1">Uncharacterized protein</fullName>
    </submittedName>
</protein>
<reference evidence="1" key="1">
    <citation type="submission" date="2020-11" db="EMBL/GenBank/DDBJ databases">
        <authorList>
            <consortium name="DOE Joint Genome Institute"/>
            <person name="Ahrendt S."/>
            <person name="Riley R."/>
            <person name="Andreopoulos W."/>
            <person name="Labutti K."/>
            <person name="Pangilinan J."/>
            <person name="Ruiz-Duenas F.J."/>
            <person name="Barrasa J.M."/>
            <person name="Sanchez-Garcia M."/>
            <person name="Camarero S."/>
            <person name="Miyauchi S."/>
            <person name="Serrano A."/>
            <person name="Linde D."/>
            <person name="Babiker R."/>
            <person name="Drula E."/>
            <person name="Ayuso-Fernandez I."/>
            <person name="Pacheco R."/>
            <person name="Padilla G."/>
            <person name="Ferreira P."/>
            <person name="Barriuso J."/>
            <person name="Kellner H."/>
            <person name="Castanera R."/>
            <person name="Alfaro M."/>
            <person name="Ramirez L."/>
            <person name="Pisabarro A.G."/>
            <person name="Kuo A."/>
            <person name="Tritt A."/>
            <person name="Lipzen A."/>
            <person name="He G."/>
            <person name="Yan M."/>
            <person name="Ng V."/>
            <person name="Cullen D."/>
            <person name="Martin F."/>
            <person name="Rosso M.-N."/>
            <person name="Henrissat B."/>
            <person name="Hibbett D."/>
            <person name="Martinez A.T."/>
            <person name="Grigoriev I.V."/>
        </authorList>
    </citation>
    <scope>NUCLEOTIDE SEQUENCE</scope>
    <source>
        <strain evidence="1">ATCC 90797</strain>
    </source>
</reference>
<name>A0A9P5ZYS3_PLEER</name>
<dbReference type="AlphaFoldDB" id="A0A9P5ZYS3"/>
<evidence type="ECO:0000313" key="2">
    <source>
        <dbReference type="Proteomes" id="UP000807025"/>
    </source>
</evidence>
<accession>A0A9P5ZYS3</accession>
<proteinExistence type="predicted"/>
<dbReference type="EMBL" id="MU154552">
    <property type="protein sequence ID" value="KAF9496459.1"/>
    <property type="molecule type" value="Genomic_DNA"/>
</dbReference>
<sequence length="307" mass="34374">MIVHFVRGASRGFFTRSWAINSWCCQDVKDTTRLRFTPCRRTRVSCVLQAWCLGINYRWKLFQKRLSSFLALAFFYHIYRLKTTGVIITVCCGRRHSMDSRGTGGEVMNCSGPNSSYITRFFGSHWRTLVVPLVFIPTILVQHLPGARLGTDQVVLGHGYGSLVPNCKTGPDYRLMLPRCVPVGILLQHRAVVASGRRACCDAYILMARISTVGSPRTSPDGDDNRYTCEPDKSATTSAPSWARTYHYHGPPGACRSDECLRNDGGTHMYPPLASTLESTMWDRATCATETPKGKQCLARICPRARH</sequence>
<comment type="caution">
    <text evidence="1">The sequence shown here is derived from an EMBL/GenBank/DDBJ whole genome shotgun (WGS) entry which is preliminary data.</text>
</comment>